<name>A0AB36RLG6_9CORY</name>
<protein>
    <recommendedName>
        <fullName evidence="3">DUF418 domain-containing protein</fullName>
    </recommendedName>
</protein>
<sequence>MSRRNRSSRLHTDGVCRVGDRARRRARVCRQRRFGRRRQRRYGAQPGRAVDRVPATRGPDSRTARFGHRVLLRLGRRVAHCGDCPRRDQPAVGRGPGKAPAGRRGRERHGRRGHSCGLGRGPCRRRVRCRAAEGREMTLKESTRHAGERTAARRRFVAPDLARGFALVGIAMANIVTDWDPAEGVDHAAGLGGYNGDGTAWEKLLVFLETLFVHVRGLPMFATLLGVGMGMIFVSLERRGYPLRARRGVLARRYGFLFLFGLVHKTLFFTNDIMTAYGIAALILCLFIGWSDKALYALAGAAFALNAVLRAPGVFAAFSSTAEPIDGSPARIVDLSDRIAAGLTNFWVYPAMGVIEMLAFFPLVVVGFVWGRRGIFGDVDGNSRMLRGWAILAAVVIAAVGIPWGCAEIGALEPRWATGLNATNELVGMLTGPGILAAISLACRPLQSRINASGSLPHLAQPLVALGKRSMSGYLAQTVLFTLTTQPAFWWATRDAAISGKLGWAVLIWLVTVAGAWALEWAGKPGPFEWLHRRLSYGKDGLPEHYPG</sequence>
<feature type="transmembrane region" description="Helical" evidence="2">
    <location>
        <begin position="389"/>
        <end position="406"/>
    </location>
</feature>
<feature type="transmembrane region" description="Helical" evidence="2">
    <location>
        <begin position="426"/>
        <end position="443"/>
    </location>
</feature>
<feature type="compositionally biased region" description="Basic residues" evidence="1">
    <location>
        <begin position="101"/>
        <end position="114"/>
    </location>
</feature>
<feature type="transmembrane region" description="Helical" evidence="2">
    <location>
        <begin position="346"/>
        <end position="369"/>
    </location>
</feature>
<gene>
    <name evidence="4" type="ORF">CKJ80_03125</name>
</gene>
<keyword evidence="2" id="KW-1133">Transmembrane helix</keyword>
<evidence type="ECO:0000256" key="2">
    <source>
        <dbReference type="SAM" id="Phobius"/>
    </source>
</evidence>
<feature type="region of interest" description="Disordered" evidence="1">
    <location>
        <begin position="36"/>
        <end position="62"/>
    </location>
</feature>
<organism evidence="4 5">
    <name type="scientific">Corynebacterium hadale</name>
    <dbReference type="NCBI Taxonomy" id="2026255"/>
    <lineage>
        <taxon>Bacteria</taxon>
        <taxon>Bacillati</taxon>
        <taxon>Actinomycetota</taxon>
        <taxon>Actinomycetes</taxon>
        <taxon>Mycobacteriales</taxon>
        <taxon>Corynebacteriaceae</taxon>
        <taxon>Corynebacterium</taxon>
    </lineage>
</organism>
<feature type="region of interest" description="Disordered" evidence="1">
    <location>
        <begin position="83"/>
        <end position="117"/>
    </location>
</feature>
<dbReference type="InterPro" id="IPR007349">
    <property type="entry name" value="DUF418"/>
</dbReference>
<comment type="caution">
    <text evidence="4">The sequence shown here is derived from an EMBL/GenBank/DDBJ whole genome shotgun (WGS) entry which is preliminary data.</text>
</comment>
<keyword evidence="2" id="KW-0472">Membrane</keyword>
<dbReference type="PANTHER" id="PTHR30590:SF2">
    <property type="entry name" value="INNER MEMBRANE PROTEIN"/>
    <property type="match status" value="1"/>
</dbReference>
<feature type="transmembrane region" description="Helical" evidence="2">
    <location>
        <begin position="504"/>
        <end position="523"/>
    </location>
</feature>
<feature type="domain" description="DUF418" evidence="3">
    <location>
        <begin position="371"/>
        <end position="539"/>
    </location>
</feature>
<keyword evidence="2" id="KW-0812">Transmembrane</keyword>
<accession>A0AB36RLG6</accession>
<dbReference type="Pfam" id="PF04235">
    <property type="entry name" value="DUF418"/>
    <property type="match status" value="1"/>
</dbReference>
<evidence type="ECO:0000313" key="5">
    <source>
        <dbReference type="Proteomes" id="UP000218041"/>
    </source>
</evidence>
<feature type="transmembrane region" description="Helical" evidence="2">
    <location>
        <begin position="218"/>
        <end position="237"/>
    </location>
</feature>
<feature type="transmembrane region" description="Helical" evidence="2">
    <location>
        <begin position="249"/>
        <end position="267"/>
    </location>
</feature>
<proteinExistence type="predicted"/>
<dbReference type="EMBL" id="NSGP01000003">
    <property type="protein sequence ID" value="PAT11157.1"/>
    <property type="molecule type" value="Genomic_DNA"/>
</dbReference>
<evidence type="ECO:0000259" key="3">
    <source>
        <dbReference type="Pfam" id="PF04235"/>
    </source>
</evidence>
<dbReference type="PANTHER" id="PTHR30590">
    <property type="entry name" value="INNER MEMBRANE PROTEIN"/>
    <property type="match status" value="1"/>
</dbReference>
<dbReference type="Proteomes" id="UP000218041">
    <property type="component" value="Unassembled WGS sequence"/>
</dbReference>
<evidence type="ECO:0000313" key="4">
    <source>
        <dbReference type="EMBL" id="PAT11157.1"/>
    </source>
</evidence>
<feature type="transmembrane region" description="Helical" evidence="2">
    <location>
        <begin position="297"/>
        <end position="318"/>
    </location>
</feature>
<reference evidence="4 5" key="1">
    <citation type="submission" date="2017-08" db="EMBL/GenBank/DDBJ databases">
        <title>Whole genome sequences of 6 clinical strains closest to Corynebacterium imitans.</title>
        <authorList>
            <person name="Bernier A.-M."/>
            <person name="Burdz T."/>
            <person name="Bernard K."/>
        </authorList>
    </citation>
    <scope>NUCLEOTIDE SEQUENCE [LARGE SCALE GENOMIC DNA]</scope>
    <source>
        <strain evidence="4 5">NML92-0415</strain>
    </source>
</reference>
<dbReference type="InterPro" id="IPR052529">
    <property type="entry name" value="Bact_Transport_Assoc"/>
</dbReference>
<feature type="transmembrane region" description="Helical" evidence="2">
    <location>
        <begin position="273"/>
        <end position="290"/>
    </location>
</feature>
<dbReference type="AlphaFoldDB" id="A0AB36RLG6"/>
<feature type="compositionally biased region" description="Low complexity" evidence="1">
    <location>
        <begin position="90"/>
        <end position="100"/>
    </location>
</feature>
<evidence type="ECO:0000256" key="1">
    <source>
        <dbReference type="SAM" id="MobiDB-lite"/>
    </source>
</evidence>